<gene>
    <name evidence="2" type="ORF">PMYSY11_0549</name>
</gene>
<protein>
    <recommendedName>
        <fullName evidence="3">Copper chaperone PCu(A)C</fullName>
    </recommendedName>
</protein>
<dbReference type="AlphaFoldDB" id="A0A653DYX8"/>
<dbReference type="SUPFAM" id="SSF110087">
    <property type="entry name" value="DR1885-like metal-binding protein"/>
    <property type="match status" value="1"/>
</dbReference>
<dbReference type="PANTHER" id="PTHR36302:SF1">
    <property type="entry name" value="COPPER CHAPERONE PCU(A)C"/>
    <property type="match status" value="1"/>
</dbReference>
<feature type="signal peptide" evidence="1">
    <location>
        <begin position="1"/>
        <end position="20"/>
    </location>
</feature>
<dbReference type="Gene3D" id="2.60.40.1890">
    <property type="entry name" value="PCu(A)C copper chaperone"/>
    <property type="match status" value="1"/>
</dbReference>
<dbReference type="InterPro" id="IPR007410">
    <property type="entry name" value="LpqE-like"/>
</dbReference>
<keyword evidence="1" id="KW-0732">Signal</keyword>
<evidence type="ECO:0000313" key="2">
    <source>
        <dbReference type="EMBL" id="VEV95596.1"/>
    </source>
</evidence>
<dbReference type="RefSeq" id="WP_150547499.1">
    <property type="nucleotide sequence ID" value="NZ_JBALXC010000153.1"/>
</dbReference>
<feature type="chain" id="PRO_5025026177" description="Copper chaperone PCu(A)C" evidence="1">
    <location>
        <begin position="21"/>
        <end position="155"/>
    </location>
</feature>
<reference evidence="2" key="1">
    <citation type="submission" date="2019-02" db="EMBL/GenBank/DDBJ databases">
        <authorList>
            <consortium name="Genoscope - CEA"/>
            <person name="William W."/>
        </authorList>
    </citation>
    <scope>NUCLEOTIDE SEQUENCE [LARGE SCALE GENOMIC DNA]</scope>
    <source>
        <strain evidence="2">YSy11</strain>
    </source>
</reference>
<organism evidence="2">
    <name type="scientific">Pseudomonas marincola</name>
    <dbReference type="NCBI Taxonomy" id="437900"/>
    <lineage>
        <taxon>Bacteria</taxon>
        <taxon>Pseudomonadati</taxon>
        <taxon>Pseudomonadota</taxon>
        <taxon>Gammaproteobacteria</taxon>
        <taxon>Pseudomonadales</taxon>
        <taxon>Pseudomonadaceae</taxon>
        <taxon>Pseudomonas</taxon>
    </lineage>
</organism>
<name>A0A653DYX8_9PSED</name>
<dbReference type="PANTHER" id="PTHR36302">
    <property type="entry name" value="BLR7088 PROTEIN"/>
    <property type="match status" value="1"/>
</dbReference>
<dbReference type="Pfam" id="PF04314">
    <property type="entry name" value="PCuAC"/>
    <property type="match status" value="1"/>
</dbReference>
<dbReference type="EMBL" id="LR215729">
    <property type="protein sequence ID" value="VEV95596.1"/>
    <property type="molecule type" value="Genomic_DNA"/>
</dbReference>
<accession>A0A653DYX8</accession>
<proteinExistence type="predicted"/>
<sequence>MLKKTLLLVTLMVPCMFASAHEYDAGQLHIEHPWSREMPPVAPAAAAYFVVENHGKEADALISVSSPQAGLAQMHENLMEDGVMKMQEVKRVDIPAGGEVRFEPKGYHVMLMQLKGQMKDGERFPLTLNFEKSGAVTVEVAVQKTAPAEHSEHQH</sequence>
<dbReference type="InterPro" id="IPR058248">
    <property type="entry name" value="Lxx211020-like"/>
</dbReference>
<evidence type="ECO:0000256" key="1">
    <source>
        <dbReference type="SAM" id="SignalP"/>
    </source>
</evidence>
<dbReference type="InterPro" id="IPR036182">
    <property type="entry name" value="PCuAC_sf"/>
</dbReference>
<evidence type="ECO:0008006" key="3">
    <source>
        <dbReference type="Google" id="ProtNLM"/>
    </source>
</evidence>